<dbReference type="PANTHER" id="PTHR21716:SF53">
    <property type="entry name" value="PERMEASE PERM-RELATED"/>
    <property type="match status" value="1"/>
</dbReference>
<dbReference type="PANTHER" id="PTHR21716">
    <property type="entry name" value="TRANSMEMBRANE PROTEIN"/>
    <property type="match status" value="1"/>
</dbReference>
<gene>
    <name evidence="9" type="ORF">BG261_08685</name>
</gene>
<evidence type="ECO:0000313" key="9">
    <source>
        <dbReference type="EMBL" id="OFI48348.1"/>
    </source>
</evidence>
<dbReference type="InterPro" id="IPR002549">
    <property type="entry name" value="AI-2E-like"/>
</dbReference>
<dbReference type="GO" id="GO:0055085">
    <property type="term" value="P:transmembrane transport"/>
    <property type="evidence" value="ECO:0007669"/>
    <property type="project" value="TreeGrafter"/>
</dbReference>
<evidence type="ECO:0000256" key="5">
    <source>
        <dbReference type="ARBA" id="ARBA00022692"/>
    </source>
</evidence>
<name>A0A1E8GLE5_9LACT</name>
<feature type="transmembrane region" description="Helical" evidence="8">
    <location>
        <begin position="164"/>
        <end position="183"/>
    </location>
</feature>
<feature type="transmembrane region" description="Helical" evidence="8">
    <location>
        <begin position="314"/>
        <end position="340"/>
    </location>
</feature>
<dbReference type="STRING" id="1859473.BG261_08685"/>
<protein>
    <submittedName>
        <fullName evidence="9">AI-2E family transporter</fullName>
    </submittedName>
</protein>
<evidence type="ECO:0000256" key="4">
    <source>
        <dbReference type="ARBA" id="ARBA00022475"/>
    </source>
</evidence>
<evidence type="ECO:0000256" key="8">
    <source>
        <dbReference type="SAM" id="Phobius"/>
    </source>
</evidence>
<organism evidence="9 10">
    <name type="scientific">Floricoccus tropicus</name>
    <dbReference type="NCBI Taxonomy" id="1859473"/>
    <lineage>
        <taxon>Bacteria</taxon>
        <taxon>Bacillati</taxon>
        <taxon>Bacillota</taxon>
        <taxon>Bacilli</taxon>
        <taxon>Lactobacillales</taxon>
        <taxon>Streptococcaceae</taxon>
        <taxon>Floricoccus</taxon>
    </lineage>
</organism>
<feature type="transmembrane region" description="Helical" evidence="8">
    <location>
        <begin position="7"/>
        <end position="25"/>
    </location>
</feature>
<keyword evidence="3" id="KW-0813">Transport</keyword>
<feature type="transmembrane region" description="Helical" evidence="8">
    <location>
        <begin position="283"/>
        <end position="302"/>
    </location>
</feature>
<dbReference type="EMBL" id="MKIR01000026">
    <property type="protein sequence ID" value="OFI48348.1"/>
    <property type="molecule type" value="Genomic_DNA"/>
</dbReference>
<evidence type="ECO:0000256" key="6">
    <source>
        <dbReference type="ARBA" id="ARBA00022989"/>
    </source>
</evidence>
<dbReference type="OrthoDB" id="9793390at2"/>
<comment type="similarity">
    <text evidence="2">Belongs to the autoinducer-2 exporter (AI-2E) (TC 2.A.86) family.</text>
</comment>
<sequence>MFKNNKLFFWTVEILAIASLIFILTKLDFLFKPIGSLFATVFIPFLIAGFLYYAFNPLIELLQKKFKIKRSLGILIVFIILIGLVVFMVVSFVPTIINQLTGLVNATANAIPDIQKWVEELAQRKEFRNLNIEEAFQKLNLSYSSILKNVLNGVTLSLNGMLSTITRVGLILVLAPILLYYMLRDGHKLLPTLKKTILKDDKYNITGLLETLNDTMSRYILGSAIDCSIIFIFVFIGYLVMGIPYAFLLATFSAITNLIPYLGPYIGMAPMVLVVAADDWKKAVIAVIYVAVVQQIDGNFIYPKVVGNAMKIHPVTIMLLMLVVGNLYGLVGMIIAVPAYSLIKEVVKFIANIFEERKKAKA</sequence>
<keyword evidence="7 8" id="KW-0472">Membrane</keyword>
<accession>A0A1E8GLE5</accession>
<comment type="caution">
    <text evidence="9">The sequence shown here is derived from an EMBL/GenBank/DDBJ whole genome shotgun (WGS) entry which is preliminary data.</text>
</comment>
<feature type="transmembrane region" description="Helical" evidence="8">
    <location>
        <begin position="37"/>
        <end position="55"/>
    </location>
</feature>
<reference evidence="10" key="1">
    <citation type="submission" date="2016-09" db="EMBL/GenBank/DDBJ databases">
        <title>Draft genome sequence of a novel species of the family Streptococcaceae isolated from flowers.</title>
        <authorList>
            <person name="Chuah L.-O."/>
            <person name="Yap K.-P."/>
            <person name="Thong K.L."/>
            <person name="Liong M.T."/>
            <person name="Ahmad R."/>
            <person name="Rusul G."/>
        </authorList>
    </citation>
    <scope>NUCLEOTIDE SEQUENCE [LARGE SCALE GENOMIC DNA]</scope>
    <source>
        <strain evidence="10">DF1</strain>
    </source>
</reference>
<evidence type="ECO:0000256" key="3">
    <source>
        <dbReference type="ARBA" id="ARBA00022448"/>
    </source>
</evidence>
<keyword evidence="4" id="KW-1003">Cell membrane</keyword>
<comment type="subcellular location">
    <subcellularLocation>
        <location evidence="1">Cell membrane</location>
        <topology evidence="1">Multi-pass membrane protein</topology>
    </subcellularLocation>
</comment>
<evidence type="ECO:0000256" key="2">
    <source>
        <dbReference type="ARBA" id="ARBA00009773"/>
    </source>
</evidence>
<keyword evidence="10" id="KW-1185">Reference proteome</keyword>
<keyword evidence="6 8" id="KW-1133">Transmembrane helix</keyword>
<keyword evidence="5 8" id="KW-0812">Transmembrane</keyword>
<feature type="transmembrane region" description="Helical" evidence="8">
    <location>
        <begin position="247"/>
        <end position="276"/>
    </location>
</feature>
<dbReference type="AlphaFoldDB" id="A0A1E8GLE5"/>
<dbReference type="RefSeq" id="WP_070793352.1">
    <property type="nucleotide sequence ID" value="NZ_MKIR01000026.1"/>
</dbReference>
<dbReference type="Pfam" id="PF01594">
    <property type="entry name" value="AI-2E_transport"/>
    <property type="match status" value="1"/>
</dbReference>
<proteinExistence type="inferred from homology"/>
<dbReference type="GO" id="GO:0005886">
    <property type="term" value="C:plasma membrane"/>
    <property type="evidence" value="ECO:0007669"/>
    <property type="project" value="UniProtKB-SubCell"/>
</dbReference>
<dbReference type="Proteomes" id="UP000178622">
    <property type="component" value="Unassembled WGS sequence"/>
</dbReference>
<evidence type="ECO:0000256" key="1">
    <source>
        <dbReference type="ARBA" id="ARBA00004651"/>
    </source>
</evidence>
<evidence type="ECO:0000256" key="7">
    <source>
        <dbReference type="ARBA" id="ARBA00023136"/>
    </source>
</evidence>
<feature type="transmembrane region" description="Helical" evidence="8">
    <location>
        <begin position="75"/>
        <end position="97"/>
    </location>
</feature>
<evidence type="ECO:0000313" key="10">
    <source>
        <dbReference type="Proteomes" id="UP000178622"/>
    </source>
</evidence>
<feature type="transmembrane region" description="Helical" evidence="8">
    <location>
        <begin position="219"/>
        <end position="241"/>
    </location>
</feature>